<dbReference type="Proteomes" id="UP000243588">
    <property type="component" value="Unassembled WGS sequence"/>
</dbReference>
<reference evidence="3" key="1">
    <citation type="submission" date="2016-10" db="EMBL/GenBank/DDBJ databases">
        <authorList>
            <person name="Varghese N."/>
            <person name="Submissions S."/>
        </authorList>
    </citation>
    <scope>NUCLEOTIDE SEQUENCE [LARGE SCALE GENOMIC DNA]</scope>
    <source>
        <strain evidence="3">DSM 23313</strain>
    </source>
</reference>
<keyword evidence="1" id="KW-0175">Coiled coil</keyword>
<feature type="coiled-coil region" evidence="1">
    <location>
        <begin position="426"/>
        <end position="510"/>
    </location>
</feature>
<name>A0A1G8H7E7_9FLAO</name>
<dbReference type="EMBL" id="FNDQ01000046">
    <property type="protein sequence ID" value="SDI02577.1"/>
    <property type="molecule type" value="Genomic_DNA"/>
</dbReference>
<keyword evidence="3" id="KW-1185">Reference proteome</keyword>
<protein>
    <submittedName>
        <fullName evidence="2">Uncharacterized protein</fullName>
    </submittedName>
</protein>
<evidence type="ECO:0000256" key="1">
    <source>
        <dbReference type="SAM" id="Coils"/>
    </source>
</evidence>
<gene>
    <name evidence="2" type="ORF">SAMN05421818_1462</name>
</gene>
<organism evidence="2 3">
    <name type="scientific">Myroides phaeus</name>
    <dbReference type="NCBI Taxonomy" id="702745"/>
    <lineage>
        <taxon>Bacteria</taxon>
        <taxon>Pseudomonadati</taxon>
        <taxon>Bacteroidota</taxon>
        <taxon>Flavobacteriia</taxon>
        <taxon>Flavobacteriales</taxon>
        <taxon>Flavobacteriaceae</taxon>
        <taxon>Myroides</taxon>
    </lineage>
</organism>
<proteinExistence type="predicted"/>
<sequence length="717" mass="84327">MISPCINIAIGKDGTICVQNLASIFHTREDLFPQLMSFYSIDIENEIQFDVFDKTTHQFINYRLPNKEDDKLTNNHIFIANAYNDLISIINVLFKDLQYTYINVNLVYSALEVDLSIIETISNIIKQYTLDGTFGTVIVKNYVILSDGTGILSTKQEELITSNLSFLENVRETNPIVDSIFLLDDKNINAVFLGYKHEYLSFALYEFLIAIMTNQYKLISNLPGKNKLMSFGIGSVFFDKFYFNAFFDNRIFNAFLEKESIATNKRNYYNISVFDSINGIFNNFYSDCTTDISMLLKIVTADSKESENLNIGSYLHILQLLLGKTQDQVINEEKFTLQYNIKELIFNIVHEYILENKKEYISVNEAKRKYVEHMYNEKELYELKTLEEDYSEEIITLEKTIKDSNTILAAYNKQLEKSFLKYKKPLERKYLQLNQLTDLNKRLEELNKKKQITKELHKQKNFFSRLFTNRAFKREIIEINHDITALKQEINSKSKNIEQIQNALNELYKLYEICNDLNNKISLIVDDLHQHQSFLYQEWKGTPYIDYSFVQNILDIELLEDYFIKHKSQLTRNTTIPIIELIDEKSDIIDIVGDYITKNLNNRYEIIDFYISDYMLGEYDHLKLFTPFDFNTDIQKLKERSRPFVNVIPTYIVQTHELFSICNCKKKDQVLQQMTKYYSSSIPQTMENPNKDRFIAINIESIVSTKKIAKSTKKDKE</sequence>
<accession>A0A1G8H7E7</accession>
<dbReference type="AlphaFoldDB" id="A0A1G8H7E7"/>
<dbReference type="RefSeq" id="WP_090410528.1">
    <property type="nucleotide sequence ID" value="NZ_FNDQ01000046.1"/>
</dbReference>
<dbReference type="STRING" id="702745.SAMN05421818_1462"/>
<evidence type="ECO:0000313" key="2">
    <source>
        <dbReference type="EMBL" id="SDI02577.1"/>
    </source>
</evidence>
<evidence type="ECO:0000313" key="3">
    <source>
        <dbReference type="Proteomes" id="UP000243588"/>
    </source>
</evidence>